<accession>A0A4R7KTK2</accession>
<dbReference type="EMBL" id="SOAZ01000002">
    <property type="protein sequence ID" value="TDT63438.1"/>
    <property type="molecule type" value="Genomic_DNA"/>
</dbReference>
<proteinExistence type="predicted"/>
<dbReference type="AlphaFoldDB" id="A0A4R7KTK2"/>
<protein>
    <submittedName>
        <fullName evidence="1">Uncharacterized protein</fullName>
    </submittedName>
</protein>
<evidence type="ECO:0000313" key="1">
    <source>
        <dbReference type="EMBL" id="TDT63438.1"/>
    </source>
</evidence>
<name>A0A4R7KTK2_9CLOT</name>
<reference evidence="1 2" key="1">
    <citation type="submission" date="2019-03" db="EMBL/GenBank/DDBJ databases">
        <title>Genomic Encyclopedia of Type Strains, Phase IV (KMG-IV): sequencing the most valuable type-strain genomes for metagenomic binning, comparative biology and taxonomic classification.</title>
        <authorList>
            <person name="Goeker M."/>
        </authorList>
    </citation>
    <scope>NUCLEOTIDE SEQUENCE [LARGE SCALE GENOMIC DNA]</scope>
    <source>
        <strain evidence="1 2">DSM 24455</strain>
    </source>
</reference>
<gene>
    <name evidence="1" type="ORF">EDD71_102200</name>
</gene>
<dbReference type="Proteomes" id="UP000295325">
    <property type="component" value="Unassembled WGS sequence"/>
</dbReference>
<keyword evidence="2" id="KW-1185">Reference proteome</keyword>
<comment type="caution">
    <text evidence="1">The sequence shown here is derived from an EMBL/GenBank/DDBJ whole genome shotgun (WGS) entry which is preliminary data.</text>
</comment>
<evidence type="ECO:0000313" key="2">
    <source>
        <dbReference type="Proteomes" id="UP000295325"/>
    </source>
</evidence>
<organism evidence="1 2">
    <name type="scientific">Fonticella tunisiensis</name>
    <dbReference type="NCBI Taxonomy" id="1096341"/>
    <lineage>
        <taxon>Bacteria</taxon>
        <taxon>Bacillati</taxon>
        <taxon>Bacillota</taxon>
        <taxon>Clostridia</taxon>
        <taxon>Eubacteriales</taxon>
        <taxon>Clostridiaceae</taxon>
        <taxon>Fonticella</taxon>
    </lineage>
</organism>
<sequence length="39" mass="4299">MKLVDKIKEVGKVMDALTDLALKVGTLLTVIKMIVDSLR</sequence>